<comment type="caution">
    <text evidence="1">The sequence shown here is derived from an EMBL/GenBank/DDBJ whole genome shotgun (WGS) entry which is preliminary data.</text>
</comment>
<dbReference type="InterPro" id="IPR029063">
    <property type="entry name" value="SAM-dependent_MTases_sf"/>
</dbReference>
<dbReference type="EMBL" id="JADBDZ010000001">
    <property type="protein sequence ID" value="MBE1535579.1"/>
    <property type="molecule type" value="Genomic_DNA"/>
</dbReference>
<keyword evidence="2" id="KW-1185">Reference proteome</keyword>
<organism evidence="1 2">
    <name type="scientific">Actinomadura algeriensis</name>
    <dbReference type="NCBI Taxonomy" id="1679523"/>
    <lineage>
        <taxon>Bacteria</taxon>
        <taxon>Bacillati</taxon>
        <taxon>Actinomycetota</taxon>
        <taxon>Actinomycetes</taxon>
        <taxon>Streptosporangiales</taxon>
        <taxon>Thermomonosporaceae</taxon>
        <taxon>Actinomadura</taxon>
    </lineage>
</organism>
<reference evidence="1 2" key="1">
    <citation type="submission" date="2020-10" db="EMBL/GenBank/DDBJ databases">
        <title>Sequencing the genomes of 1000 actinobacteria strains.</title>
        <authorList>
            <person name="Klenk H.-P."/>
        </authorList>
    </citation>
    <scope>NUCLEOTIDE SEQUENCE [LARGE SCALE GENOMIC DNA]</scope>
    <source>
        <strain evidence="1 2">DSM 46744</strain>
    </source>
</reference>
<dbReference type="Proteomes" id="UP000627838">
    <property type="component" value="Unassembled WGS sequence"/>
</dbReference>
<name>A0ABR9JYB7_9ACTN</name>
<dbReference type="Pfam" id="PF04672">
    <property type="entry name" value="Methyltransf_19"/>
    <property type="match status" value="1"/>
</dbReference>
<dbReference type="CDD" id="cd02440">
    <property type="entry name" value="AdoMet_MTases"/>
    <property type="match status" value="1"/>
</dbReference>
<evidence type="ECO:0000313" key="1">
    <source>
        <dbReference type="EMBL" id="MBE1535579.1"/>
    </source>
</evidence>
<evidence type="ECO:0000313" key="2">
    <source>
        <dbReference type="Proteomes" id="UP000627838"/>
    </source>
</evidence>
<accession>A0ABR9JYB7</accession>
<gene>
    <name evidence="1" type="ORF">H4W34_005412</name>
</gene>
<dbReference type="PIRSF" id="PIRSF017393">
    <property type="entry name" value="MTase_SAV2177"/>
    <property type="match status" value="1"/>
</dbReference>
<dbReference type="InterPro" id="IPR006764">
    <property type="entry name" value="SAM_dep_MeTrfase_SAV2177_type"/>
</dbReference>
<protein>
    <submittedName>
        <fullName evidence="1">O-methyltransferase involved in polyketide biosynthesis</fullName>
    </submittedName>
</protein>
<sequence>MELDEQLSDLGIDPSVPSVARMYDYYLGGKDNYASDREAADRVLAAMPYVLEFTRANREFLSRAVTMLAERGVRQFLDIGSGLPTRENTHQVAQRVAPDARVVYVDNDPIVLVHGRALLADGSRTTVLQADVLDPDAIMEHPEVRERFDFSEPIAVLMLAILHFVADDARPAEIVARLREPLAPGSHLVISHGFLGERDADKEGDVRDQYGRTGAGDIIPRTREELLGFFAGTEVLPPGLVPVSDWRPDAGFFEPDMSRTGFLGGVGRIH</sequence>
<dbReference type="RefSeq" id="WP_192761754.1">
    <property type="nucleotide sequence ID" value="NZ_JADBDZ010000001.1"/>
</dbReference>
<dbReference type="SUPFAM" id="SSF53335">
    <property type="entry name" value="S-adenosyl-L-methionine-dependent methyltransferases"/>
    <property type="match status" value="1"/>
</dbReference>
<proteinExistence type="predicted"/>
<dbReference type="Gene3D" id="3.40.50.150">
    <property type="entry name" value="Vaccinia Virus protein VP39"/>
    <property type="match status" value="1"/>
</dbReference>